<evidence type="ECO:0008006" key="3">
    <source>
        <dbReference type="Google" id="ProtNLM"/>
    </source>
</evidence>
<dbReference type="Proteomes" id="UP000622448">
    <property type="component" value="Unassembled WGS sequence"/>
</dbReference>
<evidence type="ECO:0000313" key="1">
    <source>
        <dbReference type="EMBL" id="MBC5585459.1"/>
    </source>
</evidence>
<accession>A0ABR7BV17</accession>
<gene>
    <name evidence="1" type="ORF">H8S61_14815</name>
</gene>
<organism evidence="1 2">
    <name type="scientific">Eggerthella hominis</name>
    <dbReference type="NCBI Taxonomy" id="2763043"/>
    <lineage>
        <taxon>Bacteria</taxon>
        <taxon>Bacillati</taxon>
        <taxon>Actinomycetota</taxon>
        <taxon>Coriobacteriia</taxon>
        <taxon>Eggerthellales</taxon>
        <taxon>Eggerthellaceae</taxon>
        <taxon>Eggerthella</taxon>
    </lineage>
</organism>
<reference evidence="1 2" key="1">
    <citation type="submission" date="2020-08" db="EMBL/GenBank/DDBJ databases">
        <title>Genome public.</title>
        <authorList>
            <person name="Liu C."/>
            <person name="Sun Q."/>
        </authorList>
    </citation>
    <scope>NUCLEOTIDE SEQUENCE [LARGE SCALE GENOMIC DNA]</scope>
    <source>
        <strain evidence="1 2">NSJ-70</strain>
    </source>
</reference>
<name>A0ABR7BV17_9ACTN</name>
<keyword evidence="2" id="KW-1185">Reference proteome</keyword>
<dbReference type="EMBL" id="JACOOA010000008">
    <property type="protein sequence ID" value="MBC5585459.1"/>
    <property type="molecule type" value="Genomic_DNA"/>
</dbReference>
<evidence type="ECO:0000313" key="2">
    <source>
        <dbReference type="Proteomes" id="UP000622448"/>
    </source>
</evidence>
<sequence length="91" mass="10605">MDLPEQRIVVHHRICERHPDVTEDDVRTAWRNQIKRRKREGLHPPQYAAVGFDAKGRLLQIVVVYDPLNDVVFAFHAMKATWSMMNELGLA</sequence>
<dbReference type="RefSeq" id="WP_186939525.1">
    <property type="nucleotide sequence ID" value="NZ_JACOOA010000008.1"/>
</dbReference>
<comment type="caution">
    <text evidence="1">The sequence shown here is derived from an EMBL/GenBank/DDBJ whole genome shotgun (WGS) entry which is preliminary data.</text>
</comment>
<proteinExistence type="predicted"/>
<protein>
    <recommendedName>
        <fullName evidence="3">DUF4258 domain-containing protein</fullName>
    </recommendedName>
</protein>